<organism evidence="1 2">
    <name type="scientific">Negadavirga shengliensis</name>
    <dbReference type="NCBI Taxonomy" id="1389218"/>
    <lineage>
        <taxon>Bacteria</taxon>
        <taxon>Pseudomonadati</taxon>
        <taxon>Bacteroidota</taxon>
        <taxon>Cytophagia</taxon>
        <taxon>Cytophagales</taxon>
        <taxon>Cyclobacteriaceae</taxon>
        <taxon>Negadavirga</taxon>
    </lineage>
</organism>
<gene>
    <name evidence="1" type="ORF">ACFPFU_10940</name>
</gene>
<protein>
    <submittedName>
        <fullName evidence="1">Uncharacterized protein</fullName>
    </submittedName>
</protein>
<sequence length="439" mass="50975">MITSVVGKTFLSAYNEKYRKYYSPKEFFEKEYWELFYNHSKYMQWVTNSPFVQMKSGQKPHLLNEQERIEKLEALYEKAGKEIPDASFALGFPASESKEYASTSGSVSDLVIPVDEEEVYLSWIGSGLGIGVAGGFTILFDDPKITLQTFEGWKVYRKYLNDPTLEKLRGNQINTWNGQWLSYSMDPDKFREDFDFSELDNEGIFKVDTSLAEVNTVNWSQLFFSLSQQFPKSEIMGYVYGFGQTNKTIGFIPFQFKSGTRLKDVYQQLFGGKYSNPKEFESLFGMHIKRACELGSIGLLALRPDSLVKYMKEGKTFTIKKEEDLINYQAYKTWLIAMLSKNKEEITDYTMQMAKIIQTYRNGGKGMSRVTLVDKNLFDTKSKKEFLEHLTAMVSDADETHLEDIKSLKNEIHLMTNEEFVYFSTLLKFDYTYLQRKTK</sequence>
<keyword evidence="2" id="KW-1185">Reference proteome</keyword>
<accession>A0ABV9T159</accession>
<reference evidence="2" key="1">
    <citation type="journal article" date="2019" name="Int. J. Syst. Evol. Microbiol.">
        <title>The Global Catalogue of Microorganisms (GCM) 10K type strain sequencing project: providing services to taxonomists for standard genome sequencing and annotation.</title>
        <authorList>
            <consortium name="The Broad Institute Genomics Platform"/>
            <consortium name="The Broad Institute Genome Sequencing Center for Infectious Disease"/>
            <person name="Wu L."/>
            <person name="Ma J."/>
        </authorList>
    </citation>
    <scope>NUCLEOTIDE SEQUENCE [LARGE SCALE GENOMIC DNA]</scope>
    <source>
        <strain evidence="2">CGMCC 4.7466</strain>
    </source>
</reference>
<evidence type="ECO:0000313" key="1">
    <source>
        <dbReference type="EMBL" id="MFC4872207.1"/>
    </source>
</evidence>
<proteinExistence type="predicted"/>
<evidence type="ECO:0000313" key="2">
    <source>
        <dbReference type="Proteomes" id="UP001595818"/>
    </source>
</evidence>
<dbReference type="Proteomes" id="UP001595818">
    <property type="component" value="Unassembled WGS sequence"/>
</dbReference>
<comment type="caution">
    <text evidence="1">The sequence shown here is derived from an EMBL/GenBank/DDBJ whole genome shotgun (WGS) entry which is preliminary data.</text>
</comment>
<name>A0ABV9T159_9BACT</name>
<dbReference type="EMBL" id="JBHSJJ010000005">
    <property type="protein sequence ID" value="MFC4872207.1"/>
    <property type="molecule type" value="Genomic_DNA"/>
</dbReference>
<dbReference type="RefSeq" id="WP_377064402.1">
    <property type="nucleotide sequence ID" value="NZ_JBHSJJ010000005.1"/>
</dbReference>